<dbReference type="FunFam" id="3.40.50.300:FF:002063">
    <property type="entry name" value="DNA helicase related protein"/>
    <property type="match status" value="1"/>
</dbReference>
<proteinExistence type="predicted"/>
<protein>
    <submittedName>
        <fullName evidence="5">AAA domain-containing protein</fullName>
    </submittedName>
</protein>
<evidence type="ECO:0000313" key="6">
    <source>
        <dbReference type="Proteomes" id="UP000190897"/>
    </source>
</evidence>
<dbReference type="OrthoDB" id="9757917at2"/>
<dbReference type="InterPro" id="IPR025103">
    <property type="entry name" value="DUF4011"/>
</dbReference>
<dbReference type="InterPro" id="IPR049468">
    <property type="entry name" value="Restrct_endonuc-II-like_dom"/>
</dbReference>
<dbReference type="Pfam" id="PF13086">
    <property type="entry name" value="AAA_11"/>
    <property type="match status" value="2"/>
</dbReference>
<dbReference type="GO" id="GO:0004386">
    <property type="term" value="F:helicase activity"/>
    <property type="evidence" value="ECO:0007669"/>
    <property type="project" value="InterPro"/>
</dbReference>
<evidence type="ECO:0000259" key="3">
    <source>
        <dbReference type="Pfam" id="PF13087"/>
    </source>
</evidence>
<dbReference type="PANTHER" id="PTHR10887">
    <property type="entry name" value="DNA2/NAM7 HELICASE FAMILY"/>
    <property type="match status" value="1"/>
</dbReference>
<dbReference type="CDD" id="cd18808">
    <property type="entry name" value="SF1_C_Upf1"/>
    <property type="match status" value="1"/>
</dbReference>
<name>A0A1T5H065_9BACT</name>
<dbReference type="Proteomes" id="UP000190897">
    <property type="component" value="Unassembled WGS sequence"/>
</dbReference>
<feature type="domain" description="DNA2/NAM7 helicase helicase" evidence="2">
    <location>
        <begin position="1310"/>
        <end position="1353"/>
    </location>
</feature>
<feature type="domain" description="DNA2/NAM7 helicase helicase" evidence="2">
    <location>
        <begin position="660"/>
        <end position="738"/>
    </location>
</feature>
<feature type="domain" description="DNA2/NAM7 helicase-like C-terminal" evidence="3">
    <location>
        <begin position="1382"/>
        <end position="1565"/>
    </location>
</feature>
<feature type="domain" description="DUF3320" evidence="1">
    <location>
        <begin position="1778"/>
        <end position="1823"/>
    </location>
</feature>
<evidence type="ECO:0000259" key="4">
    <source>
        <dbReference type="Pfam" id="PF18741"/>
    </source>
</evidence>
<keyword evidence="6" id="KW-1185">Reference proteome</keyword>
<dbReference type="Pfam" id="PF13195">
    <property type="entry name" value="DUF4011"/>
    <property type="match status" value="1"/>
</dbReference>
<dbReference type="RefSeq" id="WP_082217158.1">
    <property type="nucleotide sequence ID" value="NZ_FUZA01000007.1"/>
</dbReference>
<dbReference type="Gene3D" id="3.40.50.300">
    <property type="entry name" value="P-loop containing nucleotide triphosphate hydrolases"/>
    <property type="match status" value="3"/>
</dbReference>
<dbReference type="SUPFAM" id="SSF52980">
    <property type="entry name" value="Restriction endonuclease-like"/>
    <property type="match status" value="1"/>
</dbReference>
<dbReference type="Pfam" id="PF11784">
    <property type="entry name" value="DUF3320"/>
    <property type="match status" value="1"/>
</dbReference>
<sequence length="1944" mass="217803">MENISTEFIYMPFINFAMQQNHIPVVRTLQIQNNGTDDLIDVEVEITSEPDFTTVWTSRVEYLKSGQAFAFDAVNPSISFTFLSSLTERLSGHFRVTVSVAGAIVAKNTYPVTVLAYDQWGGAATLPELIAAFVTPNHSEISKIIISASEILGKWTGNPSFDEYQSRNPDRVLRQTAAIYEAIAARQIVYVSVPASFEDAGQRVRLCETVLSHKIGNCLDLSLLYAACLEAVGIHPLIVFTQGHAFAGAWLIDECFSDPVSDDPALLTKRTANGISEIVLIESTCMSAGNNASFEDAVRSANFKMVRLDEFNSFVDVKRARYGGIRPLPLRVLTEDGLVVIEESAKERDNIMPQTLGQVVEINGTGSVKISKQLLWERKLLDLTLRNSLLNLRITKGTVQFISVDLGKLEDVLADGDEVQILSKPTDWDNPLKNSGVYQAINQSDPINDLVRKELGYKRLRSYLTEGELTQTLTSIYRSSRQSLEENGANTLYIALGLLRWYETATSEKPRYAPILLLPIEIVKKSAQKGFVIRSREEETLMNITLLEMLRQDFDISIGGLENLPKDESGVDVKLVFSMIRKAIMTKQRWDVEEQAFLGTFSFNKFVLWNDIHNNVDKLTANPIVKSLISGKLEWHDQEMELESQTIEFDPAALSLPISTDSSQLQAIISSSHGKSFVLHGPPGTGKSQTITNIIANAVYAGKKVLFVAAKKAALEVVENRLESIGIGPFCLELHSNKSKKSAILEQLKKATEVTKTQSPPFFKEESERLLKSRTELGEYVQALHHQHGFGFSLFDAFNNYVQIAHTSDKLAFQANYFQGLTALKVREVEELVEEIQLSGSICGIPRQHPLEGIGIREFSHSIKDEADKELDTYRQLLEQHQKHLSGARVVLKIDNPSESKSQDKVFDELITLLKKLPDVPSQLFAVDQIEQTLPGIIEIAKCGQVRDQIKEDLLKAFTNNVISVDAELLMASWHTANNQWFVPRFFGQRKVIKTLKSFCTTGNVPKEQVQETLQKIANYKIQQGKIDKAVYLPELLGFLWKDGEGDWGRIREICEDLLVIHRKFIELNCGQTSSSWRKDLSLSFADGSKVFFARHEQALTQAQTVIRSMNDAELSISQLLAIDFSNLPVLEASWSENSLFFVKRWQSALGELKDWVAWNTCVEKAEVLGVSAIVKAYRDGQIDGNNVVGHFKKAFYRAAATYIIDKNPVLAAFNGRLFEEKVKKFRQISQHFDNLTKQELYARLAARIPSAPQEAAQSSEMGILQRNIRNNGRATSIRKLFDSIPNLLPRLTPCMLMSPISVAQYFDADRVKFDLVIFDEASQLQTCEAVGAIARGASVIVVGDPKQMPPTSFFSSNNVDEENIEIEDMESILDDCLAISMPSHHLLWHYRSKHESLIAFSNSKYYDNKLLTFPSTDDINSMVKHVPVVGFYDKGKTRQNEAEAKAIVAEIISRLSSPKLSIRSIGVVTFSSVQQNLIEDLLSEEFRRLPELETIAYGSEEPLFIKNLENVQGDERDVILFSICYGPNEEGKSTVNFGPINREGGWRRLNVAVSRARYEMKVFATMASDKIDLTRTKSEGVAGLKAFLAYAERGKTALPVRASHRGKSEAGFERELAEKLEALGYLVHTNIGCSDFKIDIGIVNPLNEGEYLIGVLCDGYNYNKAKNSRDREIVQKDVLHALGWTTHRVWSLDWWENPHRTLDGIVNAIEAARTYYNIKKEQRESLHVESKVETFQPIAEVVASQIFTAAPSQFPVTNAKKYQVAVVETILAKSSEDFLQPFNKHKISNQIMTILESESPISKNLLSKRLLAAWGIARNGSRTAAHIDSILPTVALKTTHNGKNVILWKMEHNPSDYSTFRLSDLEIHKRDADDLPPEEVANAVKEILVNQISLPKAELVREASKLMGYSRAGSNVEMAMSYGIEAAVLKGYCVDENGRIVLK</sequence>
<dbReference type="InterPro" id="IPR021754">
    <property type="entry name" value="DUF3320"/>
</dbReference>
<organism evidence="5 6">
    <name type="scientific">Dyadobacter psychrophilus</name>
    <dbReference type="NCBI Taxonomy" id="651661"/>
    <lineage>
        <taxon>Bacteria</taxon>
        <taxon>Pseudomonadati</taxon>
        <taxon>Bacteroidota</taxon>
        <taxon>Cytophagia</taxon>
        <taxon>Cytophagales</taxon>
        <taxon>Spirosomataceae</taxon>
        <taxon>Dyadobacter</taxon>
    </lineage>
</organism>
<dbReference type="InterPro" id="IPR041679">
    <property type="entry name" value="DNA2/NAM7-like_C"/>
</dbReference>
<evidence type="ECO:0000259" key="2">
    <source>
        <dbReference type="Pfam" id="PF13086"/>
    </source>
</evidence>
<gene>
    <name evidence="5" type="ORF">SAMN05660293_04713</name>
</gene>
<dbReference type="InterPro" id="IPR047187">
    <property type="entry name" value="SF1_C_Upf1"/>
</dbReference>
<reference evidence="6" key="1">
    <citation type="submission" date="2017-02" db="EMBL/GenBank/DDBJ databases">
        <authorList>
            <person name="Varghese N."/>
            <person name="Submissions S."/>
        </authorList>
    </citation>
    <scope>NUCLEOTIDE SEQUENCE [LARGE SCALE GENOMIC DNA]</scope>
    <source>
        <strain evidence="6">DSM 22270</strain>
    </source>
</reference>
<dbReference type="Pfam" id="PF18741">
    <property type="entry name" value="MTES_1575"/>
    <property type="match status" value="1"/>
</dbReference>
<dbReference type="FunFam" id="3.40.960.10:FF:000002">
    <property type="entry name" value="DNA helicase related protein"/>
    <property type="match status" value="1"/>
</dbReference>
<dbReference type="InterPro" id="IPR027417">
    <property type="entry name" value="P-loop_NTPase"/>
</dbReference>
<dbReference type="Gene3D" id="3.10.620.30">
    <property type="match status" value="1"/>
</dbReference>
<dbReference type="STRING" id="651661.SAMN05660293_04713"/>
<dbReference type="InterPro" id="IPR041677">
    <property type="entry name" value="DNA2/NAM7_AAA_11"/>
</dbReference>
<accession>A0A1T5H065</accession>
<evidence type="ECO:0000259" key="1">
    <source>
        <dbReference type="Pfam" id="PF11784"/>
    </source>
</evidence>
<dbReference type="InterPro" id="IPR011335">
    <property type="entry name" value="Restrct_endonuc-II-like"/>
</dbReference>
<dbReference type="SUPFAM" id="SSF52540">
    <property type="entry name" value="P-loop containing nucleoside triphosphate hydrolases"/>
    <property type="match status" value="1"/>
</dbReference>
<dbReference type="Pfam" id="PF13087">
    <property type="entry name" value="AAA_12"/>
    <property type="match status" value="1"/>
</dbReference>
<feature type="domain" description="Restriction endonuclease type II-like" evidence="4">
    <location>
        <begin position="1613"/>
        <end position="1710"/>
    </location>
</feature>
<dbReference type="PANTHER" id="PTHR10887:SF530">
    <property type="entry name" value="SUPERFAMILY I DNA HELICASES"/>
    <property type="match status" value="1"/>
</dbReference>
<dbReference type="InterPro" id="IPR045055">
    <property type="entry name" value="DNA2/NAM7-like"/>
</dbReference>
<evidence type="ECO:0000313" key="5">
    <source>
        <dbReference type="EMBL" id="SKC14044.1"/>
    </source>
</evidence>
<dbReference type="EMBL" id="FUZA01000007">
    <property type="protein sequence ID" value="SKC14044.1"/>
    <property type="molecule type" value="Genomic_DNA"/>
</dbReference>